<protein>
    <submittedName>
        <fullName evidence="3">Uncharacterized protein</fullName>
    </submittedName>
</protein>
<dbReference type="RefSeq" id="WP_153724880.1">
    <property type="nucleotide sequence ID" value="NZ_CP045875.1"/>
</dbReference>
<proteinExistence type="predicted"/>
<dbReference type="Pfam" id="PF11202">
    <property type="entry name" value="StiP"/>
    <property type="match status" value="1"/>
</dbReference>
<gene>
    <name evidence="3" type="ORF">FTV88_1375</name>
</gene>
<sequence>MTLLGNKILPEPNQIGSYNREDVVFLLKDISGMMEEIPTEQRERLIQKGVHYSEMLPLEYKPTPEYMDLFYQTLEESARKVAWATAVVAEKLVRFHSSDLVLVSLARAGTPVGILIRRYLEKIHGMKVPHYSISIIRDKGIDENALLYILQKHGNKGLQFVDGWTGKGAIAMQLTKACQQFQEKYAIELSDQLAVLADPGYCAPLYGTREDYLIPSACLNSTVSGLVSRTVYKPELLGSLDYHGARYYRELKEEDVSNLFVNRISRYFEEVASEGQIYLKKKMRERICLTEGKCKGEQNSDPSLLLEPCSWQGLQSLQSIQNHFKMKDINLIKPGVGETTRVLLRRVPWKILVDSMNNPNLKHILILARDRNVPVEVYPDLIYSCCGLIKPLDGHERDRKE</sequence>
<dbReference type="Proteomes" id="UP000366051">
    <property type="component" value="Chromosome"/>
</dbReference>
<accession>A0A5Q2N2L9</accession>
<dbReference type="InterPro" id="IPR048336">
    <property type="entry name" value="StiP-like"/>
</dbReference>
<dbReference type="InterPro" id="IPR028157">
    <property type="entry name" value="PELOTA_dom"/>
</dbReference>
<feature type="domain" description="PELOTA RNA-binding" evidence="2">
    <location>
        <begin position="311"/>
        <end position="390"/>
    </location>
</feature>
<evidence type="ECO:0000313" key="3">
    <source>
        <dbReference type="EMBL" id="QGG47522.1"/>
    </source>
</evidence>
<dbReference type="KEGG" id="hcv:FTV88_1375"/>
<dbReference type="Pfam" id="PF15608">
    <property type="entry name" value="PELOTA_1"/>
    <property type="match status" value="1"/>
</dbReference>
<feature type="domain" description="Cysteine protease StiP N-terminal" evidence="1">
    <location>
        <begin position="16"/>
        <end position="264"/>
    </location>
</feature>
<dbReference type="AlphaFoldDB" id="A0A5Q2N2L9"/>
<evidence type="ECO:0000313" key="4">
    <source>
        <dbReference type="Proteomes" id="UP000366051"/>
    </source>
</evidence>
<dbReference type="EMBL" id="CP045875">
    <property type="protein sequence ID" value="QGG47522.1"/>
    <property type="molecule type" value="Genomic_DNA"/>
</dbReference>
<keyword evidence="4" id="KW-1185">Reference proteome</keyword>
<reference evidence="4" key="1">
    <citation type="submission" date="2019-11" db="EMBL/GenBank/DDBJ databases">
        <title>Genome sequence of Heliorestis convoluta strain HH, an alkaliphilic and minimalistic phototrophic bacterium from a soda lake in Egypt.</title>
        <authorList>
            <person name="Dewey E.D."/>
            <person name="Stokes L.M."/>
            <person name="Burchell B.M."/>
            <person name="Shaffer K.N."/>
            <person name="Huntington A.M."/>
            <person name="Baker J.M."/>
            <person name="Nadendla S."/>
            <person name="Giglio M.G."/>
            <person name="Touchman J.W."/>
            <person name="Blankenship R.E."/>
            <person name="Madigan M.T."/>
            <person name="Sattley W.M."/>
        </authorList>
    </citation>
    <scope>NUCLEOTIDE SEQUENCE [LARGE SCALE GENOMIC DNA]</scope>
    <source>
        <strain evidence="4">HH</strain>
    </source>
</reference>
<dbReference type="PIRSF" id="PIRSF020979">
    <property type="entry name" value="UCP020979"/>
    <property type="match status" value="1"/>
</dbReference>
<name>A0A5Q2N2L9_9FIRM</name>
<dbReference type="OrthoDB" id="1663315at2"/>
<dbReference type="InterPro" id="IPR011215">
    <property type="entry name" value="StiP_N"/>
</dbReference>
<evidence type="ECO:0000259" key="2">
    <source>
        <dbReference type="Pfam" id="PF15608"/>
    </source>
</evidence>
<organism evidence="3 4">
    <name type="scientific">Heliorestis convoluta</name>
    <dbReference type="NCBI Taxonomy" id="356322"/>
    <lineage>
        <taxon>Bacteria</taxon>
        <taxon>Bacillati</taxon>
        <taxon>Bacillota</taxon>
        <taxon>Clostridia</taxon>
        <taxon>Eubacteriales</taxon>
        <taxon>Heliobacteriaceae</taxon>
        <taxon>Heliorestis</taxon>
    </lineage>
</organism>
<evidence type="ECO:0000259" key="1">
    <source>
        <dbReference type="Pfam" id="PF11202"/>
    </source>
</evidence>